<name>A0A317T397_9PEZI</name>
<dbReference type="AlphaFoldDB" id="A0A317T397"/>
<organism evidence="2 3">
    <name type="scientific">Tuber magnatum</name>
    <name type="common">white Piedmont truffle</name>
    <dbReference type="NCBI Taxonomy" id="42249"/>
    <lineage>
        <taxon>Eukaryota</taxon>
        <taxon>Fungi</taxon>
        <taxon>Dikarya</taxon>
        <taxon>Ascomycota</taxon>
        <taxon>Pezizomycotina</taxon>
        <taxon>Pezizomycetes</taxon>
        <taxon>Pezizales</taxon>
        <taxon>Tuberaceae</taxon>
        <taxon>Tuber</taxon>
    </lineage>
</organism>
<protein>
    <submittedName>
        <fullName evidence="2">Uncharacterized protein</fullName>
    </submittedName>
</protein>
<proteinExistence type="predicted"/>
<sequence>MDLDLRIGIHRYCGMCCGLGLGVVRIERVSDGYMRTLFPPSGFRRDRDQYKYNLHTLPCPPRHNTGTPPPADTPTTPQQTATAEHVPPHHCTQSEERGTGAHHGQARGSWIDVRDDVRRLATRFAGLEQRFDGLEERMDESDGRIDAWFDTIKEWTNGLNEWTAGVAETPPTITAQLAEIKRGAGPGEKGNR</sequence>
<feature type="compositionally biased region" description="Low complexity" evidence="1">
    <location>
        <begin position="73"/>
        <end position="83"/>
    </location>
</feature>
<gene>
    <name evidence="2" type="ORF">C7212DRAFT_361388</name>
</gene>
<accession>A0A317T397</accession>
<comment type="caution">
    <text evidence="2">The sequence shown here is derived from an EMBL/GenBank/DDBJ whole genome shotgun (WGS) entry which is preliminary data.</text>
</comment>
<dbReference type="Proteomes" id="UP000246991">
    <property type="component" value="Unassembled WGS sequence"/>
</dbReference>
<evidence type="ECO:0000313" key="2">
    <source>
        <dbReference type="EMBL" id="PWW79891.1"/>
    </source>
</evidence>
<evidence type="ECO:0000256" key="1">
    <source>
        <dbReference type="SAM" id="MobiDB-lite"/>
    </source>
</evidence>
<evidence type="ECO:0000313" key="3">
    <source>
        <dbReference type="Proteomes" id="UP000246991"/>
    </source>
</evidence>
<reference evidence="2 3" key="1">
    <citation type="submission" date="2018-03" db="EMBL/GenBank/DDBJ databases">
        <title>Genomes of Pezizomycetes fungi and the evolution of truffles.</title>
        <authorList>
            <person name="Murat C."/>
            <person name="Payen T."/>
            <person name="Noel B."/>
            <person name="Kuo A."/>
            <person name="Martin F.M."/>
        </authorList>
    </citation>
    <scope>NUCLEOTIDE SEQUENCE [LARGE SCALE GENOMIC DNA]</scope>
    <source>
        <strain evidence="2">091103-1</strain>
    </source>
</reference>
<dbReference type="EMBL" id="PYWC01000005">
    <property type="protein sequence ID" value="PWW79891.1"/>
    <property type="molecule type" value="Genomic_DNA"/>
</dbReference>
<keyword evidence="3" id="KW-1185">Reference proteome</keyword>
<dbReference type="OrthoDB" id="4777467at2759"/>
<feature type="region of interest" description="Disordered" evidence="1">
    <location>
        <begin position="57"/>
        <end position="108"/>
    </location>
</feature>